<reference evidence="3 4" key="1">
    <citation type="submission" date="2018-06" db="EMBL/GenBank/DDBJ databases">
        <title>Lujinxingia sediminis gen. nov. sp. nov., a new facultative anaerobic member of the class Deltaproteobacteria, and proposal of Lujinxingaceae fam. nov.</title>
        <authorList>
            <person name="Guo L.-Y."/>
            <person name="Li C.-M."/>
            <person name="Wang S."/>
            <person name="Du Z.-J."/>
        </authorList>
    </citation>
    <scope>NUCLEOTIDE SEQUENCE [LARGE SCALE GENOMIC DNA]</scope>
    <source>
        <strain evidence="3 4">FA350</strain>
    </source>
</reference>
<organism evidence="3 4">
    <name type="scientific">Bradymonas sediminis</name>
    <dbReference type="NCBI Taxonomy" id="1548548"/>
    <lineage>
        <taxon>Bacteria</taxon>
        <taxon>Deltaproteobacteria</taxon>
        <taxon>Bradymonadales</taxon>
        <taxon>Bradymonadaceae</taxon>
        <taxon>Bradymonas</taxon>
    </lineage>
</organism>
<feature type="compositionally biased region" description="Pro residues" evidence="1">
    <location>
        <begin position="42"/>
        <end position="54"/>
    </location>
</feature>
<dbReference type="EMBL" id="CP030032">
    <property type="protein sequence ID" value="AWV88640.1"/>
    <property type="molecule type" value="Genomic_DNA"/>
</dbReference>
<feature type="region of interest" description="Disordered" evidence="1">
    <location>
        <begin position="1"/>
        <end position="74"/>
    </location>
</feature>
<feature type="compositionally biased region" description="Basic and acidic residues" evidence="1">
    <location>
        <begin position="351"/>
        <end position="362"/>
    </location>
</feature>
<feature type="region of interest" description="Disordered" evidence="1">
    <location>
        <begin position="110"/>
        <end position="202"/>
    </location>
</feature>
<feature type="region of interest" description="Disordered" evidence="1">
    <location>
        <begin position="216"/>
        <end position="277"/>
    </location>
</feature>
<gene>
    <name evidence="3" type="ORF">DN745_04525</name>
</gene>
<dbReference type="OrthoDB" id="5519012at2"/>
<feature type="region of interest" description="Disordered" evidence="1">
    <location>
        <begin position="351"/>
        <end position="385"/>
    </location>
</feature>
<dbReference type="Proteomes" id="UP000249799">
    <property type="component" value="Chromosome"/>
</dbReference>
<evidence type="ECO:0000313" key="3">
    <source>
        <dbReference type="EMBL" id="AWV88640.1"/>
    </source>
</evidence>
<accession>A0A2Z4FIC5</accession>
<protein>
    <submittedName>
        <fullName evidence="3">Uncharacterized protein</fullName>
    </submittedName>
</protein>
<feature type="compositionally biased region" description="Low complexity" evidence="1">
    <location>
        <begin position="238"/>
        <end position="252"/>
    </location>
</feature>
<evidence type="ECO:0000313" key="4">
    <source>
        <dbReference type="Proteomes" id="UP000249799"/>
    </source>
</evidence>
<keyword evidence="4" id="KW-1185">Reference proteome</keyword>
<evidence type="ECO:0000256" key="1">
    <source>
        <dbReference type="SAM" id="MobiDB-lite"/>
    </source>
</evidence>
<keyword evidence="2" id="KW-0472">Membrane</keyword>
<sequence length="843" mass="92573">MVRPGRRQAAPLPYDVAPTRSEIRPNFTPLTHPEAGEASAPPEQPKSSPFPPAYTPEGGGFGWQRTEISTLFELPTPTHRAGVARSLESRTKSVTSSLLTDFSAPVLSTPSVAVAPSAERPRRVFKNITDVGESSLFDSPLPPGPPAGPTAQSSGRDEAPASSPDSSADSLRARLRHKLAEERSQSETTIETQEEAPAPLDEYLPILTEDLAAALTQDAQEQSHSDATIAPRADTEVEPSAAPAPNSAPASESKPETPAPLKAATQQEFAESDHEGPWELRVEALRYDPVDKPGLAMMLKSGVWADALELLTASGHWIPLSRHPIYPEVRQILLQQTQEVVAQVITGEWAREPETPPREALEAARTVEAPRTPEQPAPKAAAPQEVAPTARQARAWMPSPIWLFIAILTGIAFGLLALAIFQPGLLRANNNTPPAPASKPAPETRPTLATPAPTESDDMSAEIAMARARAEVSRAHGAIQFSQGLIAAERPKMAREVVLKAMLANGVRPELKEAFNQAIAADPALHAAPLTLAVNEPVQKISPLGGGRSISFKVTHPGNRKSSFKPAQDEWGQGWRGELAAYHFCEVVPCHFEAPRNRAARISRAHFEAYYTAGKGDWRASYTDRFDAIHWVREAGPDGVVRDYMYGTLEDWVPHFVEWPIEYTEVYEDLLDIRFHPDDLKIPYAELLAPFETLGEGRFHATLLADQGEASTRDIARQISSLLVFDFLTQNWDRFSSTEKYYGVNNQFGSGIFISIDNGAAFTDEDMSITVTPRFELTSRFSHSMVTAIRALDPAVVNEVLFPNANLNARRRLQLFWRQRDAMLKRVDALVEKYGPERVYEFD</sequence>
<feature type="compositionally biased region" description="Low complexity" evidence="1">
    <location>
        <begin position="160"/>
        <end position="170"/>
    </location>
</feature>
<keyword evidence="2" id="KW-0812">Transmembrane</keyword>
<dbReference type="AlphaFoldDB" id="A0A2Z4FIC5"/>
<evidence type="ECO:0000256" key="2">
    <source>
        <dbReference type="SAM" id="Phobius"/>
    </source>
</evidence>
<proteinExistence type="predicted"/>
<feature type="transmembrane region" description="Helical" evidence="2">
    <location>
        <begin position="401"/>
        <end position="421"/>
    </location>
</feature>
<feature type="compositionally biased region" description="Polar residues" evidence="1">
    <location>
        <begin position="217"/>
        <end position="226"/>
    </location>
</feature>
<keyword evidence="2" id="KW-1133">Transmembrane helix</keyword>
<dbReference type="KEGG" id="bsed:DN745_04525"/>
<name>A0A2Z4FIC5_9DELT</name>
<feature type="region of interest" description="Disordered" evidence="1">
    <location>
        <begin position="431"/>
        <end position="458"/>
    </location>
</feature>